<sequence length="403" mass="46108">MDNNQSHFPCERCGSDLVYSPEHQSLQCDHCGFKNEIPVIFEPIKEYDLQQALHDLNRLRRSGNHQQVEVIKCPSCAAQFSLEDNEHAGDCPFCGTPVITGTEQSRPIRPRSLLPFTIGHDRALDIFDQWMKTRWFAPSSLNSRAKRNDKLTGVYLPYWTYDSDTRTYYQGQRGTVYYQRQVVNAVVNGRNVRQVRQVPRIRWTPTSGRVARHFDDVLIGASKTLPRTIIDNLAPWDLSQLVPYSEAYLSGFRSEIYQITVDEGFLRAQQVMDYTIRQDIRRDIGGDQQRITNLSTEHDQTRYKHLLLPIWSAAFQYRGKTYRYVINGRTGKIHGERPYSIVKIASAAALAASLAGGGAYVVDQNGGFDNFGTDYYTPTYQYPNQAPTGFPDFGNIPQQIPRF</sequence>
<dbReference type="EMBL" id="QGKM01000039">
    <property type="protein sequence ID" value="PWQ96093.1"/>
    <property type="molecule type" value="Genomic_DNA"/>
</dbReference>
<dbReference type="Gene3D" id="2.20.28.30">
    <property type="entry name" value="RNA polymerase ii, chain L"/>
    <property type="match status" value="1"/>
</dbReference>
<comment type="caution">
    <text evidence="1">The sequence shown here is derived from an EMBL/GenBank/DDBJ whole genome shotgun (WGS) entry which is preliminary data.</text>
</comment>
<evidence type="ECO:0000313" key="2">
    <source>
        <dbReference type="Proteomes" id="UP000245539"/>
    </source>
</evidence>
<proteinExistence type="predicted"/>
<dbReference type="OrthoDB" id="3182597at2"/>
<keyword evidence="1" id="KW-0347">Helicase</keyword>
<organism evidence="1 2">
    <name type="scientific">Leucothrix pacifica</name>
    <dbReference type="NCBI Taxonomy" id="1247513"/>
    <lineage>
        <taxon>Bacteria</taxon>
        <taxon>Pseudomonadati</taxon>
        <taxon>Pseudomonadota</taxon>
        <taxon>Gammaproteobacteria</taxon>
        <taxon>Thiotrichales</taxon>
        <taxon>Thiotrichaceae</taxon>
        <taxon>Leucothrix</taxon>
    </lineage>
</organism>
<evidence type="ECO:0000313" key="1">
    <source>
        <dbReference type="EMBL" id="PWQ96093.1"/>
    </source>
</evidence>
<dbReference type="GO" id="GO:0004386">
    <property type="term" value="F:helicase activity"/>
    <property type="evidence" value="ECO:0007669"/>
    <property type="project" value="UniProtKB-KW"/>
</dbReference>
<keyword evidence="1" id="KW-0067">ATP-binding</keyword>
<keyword evidence="1" id="KW-0378">Hydrolase</keyword>
<reference evidence="1 2" key="1">
    <citation type="submission" date="2018-05" db="EMBL/GenBank/DDBJ databases">
        <title>Leucothrix arctica sp. nov., isolated from Arctic seawater.</title>
        <authorList>
            <person name="Choi A."/>
            <person name="Baek K."/>
        </authorList>
    </citation>
    <scope>NUCLEOTIDE SEQUENCE [LARGE SCALE GENOMIC DNA]</scope>
    <source>
        <strain evidence="1 2">JCM 18388</strain>
    </source>
</reference>
<name>A0A317CFB4_9GAMM</name>
<protein>
    <submittedName>
        <fullName evidence="1">Primosomal protein N' (Replication factor Y)-superfamily II helicase</fullName>
    </submittedName>
</protein>
<dbReference type="AlphaFoldDB" id="A0A317CFB4"/>
<dbReference type="RefSeq" id="WP_109838216.1">
    <property type="nucleotide sequence ID" value="NZ_QGKM01000039.1"/>
</dbReference>
<keyword evidence="2" id="KW-1185">Reference proteome</keyword>
<dbReference type="Proteomes" id="UP000245539">
    <property type="component" value="Unassembled WGS sequence"/>
</dbReference>
<accession>A0A317CFB4</accession>
<gene>
    <name evidence="1" type="ORF">DKW60_13660</name>
</gene>
<keyword evidence="1" id="KW-0547">Nucleotide-binding</keyword>